<sequence length="177" mass="21478">MYKYYISLEDYRQEEDNKFFNKLFHLFFSEVTSILVIGFRENDFFVEKERFELIEKKFFELINRNEVSIFYNNKRPVLYAGLMNKQDMDIFIPWEYFETLSFVRLKKGMNIDIEFLGKLTDAYFSSSRERLLRVISETIFSKGADDQDIVIELQKKWIMEELELSEGDISRIERLLD</sequence>
<dbReference type="RefSeq" id="WP_323698314.1">
    <property type="nucleotide sequence ID" value="NZ_JAYGIL010000026.1"/>
</dbReference>
<evidence type="ECO:0000313" key="2">
    <source>
        <dbReference type="Proteomes" id="UP001303899"/>
    </source>
</evidence>
<reference evidence="1 2" key="1">
    <citation type="submission" date="2023-12" db="EMBL/GenBank/DDBJ databases">
        <title>Novel species of the genus Arcicella isolated from rivers.</title>
        <authorList>
            <person name="Lu H."/>
        </authorList>
    </citation>
    <scope>NUCLEOTIDE SEQUENCE [LARGE SCALE GENOMIC DNA]</scope>
    <source>
        <strain evidence="1 2">DC2W</strain>
    </source>
</reference>
<evidence type="ECO:0000313" key="1">
    <source>
        <dbReference type="EMBL" id="MEA5404879.1"/>
    </source>
</evidence>
<protein>
    <submittedName>
        <fullName evidence="1">Uncharacterized protein</fullName>
    </submittedName>
</protein>
<comment type="caution">
    <text evidence="1">The sequence shown here is derived from an EMBL/GenBank/DDBJ whole genome shotgun (WGS) entry which is preliminary data.</text>
</comment>
<accession>A0ABU5S8S5</accession>
<dbReference type="EMBL" id="JAYGIL010000026">
    <property type="protein sequence ID" value="MEA5404879.1"/>
    <property type="molecule type" value="Genomic_DNA"/>
</dbReference>
<keyword evidence="2" id="KW-1185">Reference proteome</keyword>
<dbReference type="Proteomes" id="UP001303899">
    <property type="component" value="Unassembled WGS sequence"/>
</dbReference>
<proteinExistence type="predicted"/>
<organism evidence="1 2">
    <name type="scientific">Arcicella gelida</name>
    <dbReference type="NCBI Taxonomy" id="2984195"/>
    <lineage>
        <taxon>Bacteria</taxon>
        <taxon>Pseudomonadati</taxon>
        <taxon>Bacteroidota</taxon>
        <taxon>Cytophagia</taxon>
        <taxon>Cytophagales</taxon>
        <taxon>Flectobacillaceae</taxon>
        <taxon>Arcicella</taxon>
    </lineage>
</organism>
<gene>
    <name evidence="1" type="ORF">VB776_18230</name>
</gene>
<name>A0ABU5S8S5_9BACT</name>